<name>A0ABN9KXW0_9NEOB</name>
<evidence type="ECO:0000256" key="2">
    <source>
        <dbReference type="SAM" id="MobiDB-lite"/>
    </source>
</evidence>
<evidence type="ECO:0000313" key="5">
    <source>
        <dbReference type="Proteomes" id="UP001176940"/>
    </source>
</evidence>
<dbReference type="PANTHER" id="PTHR15021:SF2">
    <property type="entry name" value="ZINC FINGER PROTEIN BASONUCLIN-2"/>
    <property type="match status" value="1"/>
</dbReference>
<evidence type="ECO:0000313" key="4">
    <source>
        <dbReference type="EMBL" id="CAJ0925444.1"/>
    </source>
</evidence>
<dbReference type="PROSITE" id="PS00028">
    <property type="entry name" value="ZINC_FINGER_C2H2_1"/>
    <property type="match status" value="1"/>
</dbReference>
<evidence type="ECO:0000256" key="1">
    <source>
        <dbReference type="PROSITE-ProRule" id="PRU00042"/>
    </source>
</evidence>
<gene>
    <name evidence="4" type="ORF">RIMI_LOCUS2511737</name>
</gene>
<feature type="region of interest" description="Disordered" evidence="2">
    <location>
        <begin position="180"/>
        <end position="255"/>
    </location>
</feature>
<proteinExistence type="predicted"/>
<dbReference type="InterPro" id="IPR013087">
    <property type="entry name" value="Znf_C2H2_type"/>
</dbReference>
<dbReference type="InterPro" id="IPR040436">
    <property type="entry name" value="Disconnected-like"/>
</dbReference>
<dbReference type="InterPro" id="IPR036236">
    <property type="entry name" value="Znf_C2H2_sf"/>
</dbReference>
<accession>A0ABN9KXW0</accession>
<dbReference type="Gene3D" id="3.30.160.60">
    <property type="entry name" value="Classic Zinc Finger"/>
    <property type="match status" value="1"/>
</dbReference>
<dbReference type="PANTHER" id="PTHR15021">
    <property type="entry name" value="DISCONNECTED-RELATED"/>
    <property type="match status" value="1"/>
</dbReference>
<evidence type="ECO:0000259" key="3">
    <source>
        <dbReference type="PROSITE" id="PS50157"/>
    </source>
</evidence>
<feature type="compositionally biased region" description="Polar residues" evidence="2">
    <location>
        <begin position="624"/>
        <end position="640"/>
    </location>
</feature>
<feature type="compositionally biased region" description="Acidic residues" evidence="2">
    <location>
        <begin position="479"/>
        <end position="493"/>
    </location>
</feature>
<feature type="region of interest" description="Disordered" evidence="2">
    <location>
        <begin position="621"/>
        <end position="640"/>
    </location>
</feature>
<dbReference type="EMBL" id="CAUEEQ010003525">
    <property type="protein sequence ID" value="CAJ0925444.1"/>
    <property type="molecule type" value="Genomic_DNA"/>
</dbReference>
<feature type="region of interest" description="Disordered" evidence="2">
    <location>
        <begin position="451"/>
        <end position="571"/>
    </location>
</feature>
<comment type="caution">
    <text evidence="4">The sequence shown here is derived from an EMBL/GenBank/DDBJ whole genome shotgun (WGS) entry which is preliminary data.</text>
</comment>
<keyword evidence="5" id="KW-1185">Reference proteome</keyword>
<dbReference type="SMART" id="SM00355">
    <property type="entry name" value="ZnF_C2H2"/>
    <property type="match status" value="2"/>
</dbReference>
<keyword evidence="1" id="KW-0862">Zinc</keyword>
<dbReference type="Proteomes" id="UP001176940">
    <property type="component" value="Unassembled WGS sequence"/>
</dbReference>
<feature type="compositionally biased region" description="Basic and acidic residues" evidence="2">
    <location>
        <begin position="543"/>
        <end position="563"/>
    </location>
</feature>
<keyword evidence="1" id="KW-0479">Metal-binding</keyword>
<feature type="compositionally biased region" description="Polar residues" evidence="2">
    <location>
        <begin position="515"/>
        <end position="527"/>
    </location>
</feature>
<keyword evidence="1" id="KW-0863">Zinc-finger</keyword>
<sequence>MNQEYLKSDTLVRVPARNLTQVEDWTEITDAVNTTAPYIFMELGENCLRTEKDTAGKVLDRWAIMSREEEIITLQQFLRFGETKSIVELMAIQEKEGQAVAVASSKADSDIRTFIESNNRTRSPSVLSQLENSNPSSIHHFENMPNSLAFLLPFQYINPVSAPMLGLPPNGLMLEHPGLRLHESNNSNHNECEETSESEVSPMPYSRNEQTSNRNALSSITNVEPKTEPNNASPTQASTPVSDINKSEHVKSSFKIHRMRRMGASSRKGRVFCNACGKTFYDKGTLKIHYNAVHLKIKHRCTIEGCNMVFSSLRSRNRHSANPNPRLHMPMLRNNRDKDLIRATSGAATPVIASTKSSLSLTSPGRPPMGFSTPPLDPLLQNSLSSQLVFPALKTVQHVPPFYRSLLNSGDLVSPPTSLPTSPILPAPLGVEQPLPPLPQELQSTVINMSTQDSNTDLAPKKKPRKSSMPVKIEKEIIDTADEFDDDDDDEENIDHGPSINDIGHDSQGEVSPGLSINSYSKTSSSRCIMRSDTRANSMTSEDQDHERDFENESESSEPKFCDEPMEDDNIPIHKNGSLRTEIDKSYENHIDSHQQAVIKLSIETTIDPCQVSNTFGGEENPYHQASSTELDSSFNFSIR</sequence>
<dbReference type="SUPFAM" id="SSF57667">
    <property type="entry name" value="beta-beta-alpha zinc fingers"/>
    <property type="match status" value="1"/>
</dbReference>
<organism evidence="4 5">
    <name type="scientific">Ranitomeya imitator</name>
    <name type="common">mimic poison frog</name>
    <dbReference type="NCBI Taxonomy" id="111125"/>
    <lineage>
        <taxon>Eukaryota</taxon>
        <taxon>Metazoa</taxon>
        <taxon>Chordata</taxon>
        <taxon>Craniata</taxon>
        <taxon>Vertebrata</taxon>
        <taxon>Euteleostomi</taxon>
        <taxon>Amphibia</taxon>
        <taxon>Batrachia</taxon>
        <taxon>Anura</taxon>
        <taxon>Neobatrachia</taxon>
        <taxon>Hyloidea</taxon>
        <taxon>Dendrobatidae</taxon>
        <taxon>Dendrobatinae</taxon>
        <taxon>Ranitomeya</taxon>
    </lineage>
</organism>
<feature type="compositionally biased region" description="Polar residues" evidence="2">
    <location>
        <begin position="207"/>
        <end position="244"/>
    </location>
</feature>
<feature type="domain" description="C2H2-type" evidence="3">
    <location>
        <begin position="271"/>
        <end position="299"/>
    </location>
</feature>
<dbReference type="PROSITE" id="PS50157">
    <property type="entry name" value="ZINC_FINGER_C2H2_2"/>
    <property type="match status" value="1"/>
</dbReference>
<reference evidence="4" key="1">
    <citation type="submission" date="2023-07" db="EMBL/GenBank/DDBJ databases">
        <authorList>
            <person name="Stuckert A."/>
        </authorList>
    </citation>
    <scope>NUCLEOTIDE SEQUENCE</scope>
</reference>
<protein>
    <recommendedName>
        <fullName evidence="3">C2H2-type domain-containing protein</fullName>
    </recommendedName>
</protein>